<accession>A0A9W9NXH6</accession>
<sequence length="200" mass="22358">MVYHGPPSGGSPSSEPTQGPLPARRATEPTRRRGAGGLEQSLFGPGGAAAESQSDVVDRMDIDQEIDDSILVRGYHSRCRNAQTSQPYCLHILEFDLVGYTPYMTDVEVLRKARDIILKVLSISSDSSTINDNRPLGNICFRVTLKSSDIDSRNAYFVVNNRLLKIHDMLDLEFPWFRGLPWISSNFKVERVDQGRRSST</sequence>
<keyword evidence="3" id="KW-1185">Reference proteome</keyword>
<comment type="caution">
    <text evidence="2">The sequence shown here is derived from an EMBL/GenBank/DDBJ whole genome shotgun (WGS) entry which is preliminary data.</text>
</comment>
<protein>
    <submittedName>
        <fullName evidence="2">Uncharacterized protein</fullName>
    </submittedName>
</protein>
<dbReference type="EMBL" id="JAPQKS010000005">
    <property type="protein sequence ID" value="KAJ5226479.1"/>
    <property type="molecule type" value="Genomic_DNA"/>
</dbReference>
<dbReference type="AlphaFoldDB" id="A0A9W9NXH6"/>
<reference evidence="2" key="1">
    <citation type="submission" date="2022-11" db="EMBL/GenBank/DDBJ databases">
        <authorList>
            <person name="Petersen C."/>
        </authorList>
    </citation>
    <scope>NUCLEOTIDE SEQUENCE</scope>
    <source>
        <strain evidence="2">IBT 19713</strain>
    </source>
</reference>
<organism evidence="2 3">
    <name type="scientific">Penicillium chermesinum</name>
    <dbReference type="NCBI Taxonomy" id="63820"/>
    <lineage>
        <taxon>Eukaryota</taxon>
        <taxon>Fungi</taxon>
        <taxon>Dikarya</taxon>
        <taxon>Ascomycota</taxon>
        <taxon>Pezizomycotina</taxon>
        <taxon>Eurotiomycetes</taxon>
        <taxon>Eurotiomycetidae</taxon>
        <taxon>Eurotiales</taxon>
        <taxon>Aspergillaceae</taxon>
        <taxon>Penicillium</taxon>
    </lineage>
</organism>
<gene>
    <name evidence="2" type="ORF">N7468_007704</name>
</gene>
<evidence type="ECO:0000256" key="1">
    <source>
        <dbReference type="SAM" id="MobiDB-lite"/>
    </source>
</evidence>
<proteinExistence type="predicted"/>
<dbReference type="GeneID" id="83204303"/>
<dbReference type="RefSeq" id="XP_058329890.1">
    <property type="nucleotide sequence ID" value="XM_058477000.1"/>
</dbReference>
<feature type="compositionally biased region" description="Low complexity" evidence="1">
    <location>
        <begin position="10"/>
        <end position="24"/>
    </location>
</feature>
<evidence type="ECO:0000313" key="3">
    <source>
        <dbReference type="Proteomes" id="UP001150941"/>
    </source>
</evidence>
<reference evidence="2" key="2">
    <citation type="journal article" date="2023" name="IMA Fungus">
        <title>Comparative genomic study of the Penicillium genus elucidates a diverse pangenome and 15 lateral gene transfer events.</title>
        <authorList>
            <person name="Petersen C."/>
            <person name="Sorensen T."/>
            <person name="Nielsen M.R."/>
            <person name="Sondergaard T.E."/>
            <person name="Sorensen J.L."/>
            <person name="Fitzpatrick D.A."/>
            <person name="Frisvad J.C."/>
            <person name="Nielsen K.L."/>
        </authorList>
    </citation>
    <scope>NUCLEOTIDE SEQUENCE</scope>
    <source>
        <strain evidence="2">IBT 19713</strain>
    </source>
</reference>
<name>A0A9W9NXH6_9EURO</name>
<evidence type="ECO:0000313" key="2">
    <source>
        <dbReference type="EMBL" id="KAJ5226479.1"/>
    </source>
</evidence>
<dbReference type="Proteomes" id="UP001150941">
    <property type="component" value="Unassembled WGS sequence"/>
</dbReference>
<feature type="region of interest" description="Disordered" evidence="1">
    <location>
        <begin position="1"/>
        <end position="54"/>
    </location>
</feature>